<feature type="compositionally biased region" description="Polar residues" evidence="6">
    <location>
        <begin position="516"/>
        <end position="528"/>
    </location>
</feature>
<feature type="compositionally biased region" description="Basic and acidic residues" evidence="6">
    <location>
        <begin position="591"/>
        <end position="605"/>
    </location>
</feature>
<name>A0AAV1CZL4_OLDCO</name>
<proteinExistence type="predicted"/>
<feature type="region of interest" description="Disordered" evidence="6">
    <location>
        <begin position="143"/>
        <end position="191"/>
    </location>
</feature>
<evidence type="ECO:0000259" key="7">
    <source>
        <dbReference type="PROSITE" id="PS50090"/>
    </source>
</evidence>
<dbReference type="FunFam" id="1.10.10.60:FF:000023">
    <property type="entry name" value="protein REVEILLE 6 isoform X1"/>
    <property type="match status" value="1"/>
</dbReference>
<dbReference type="PANTHER" id="PTHR12802:SF174">
    <property type="entry name" value="LATE ELONGATED HYPOCOTYL-LIKE PROTEIN"/>
    <property type="match status" value="1"/>
</dbReference>
<dbReference type="InterPro" id="IPR017930">
    <property type="entry name" value="Myb_dom"/>
</dbReference>
<evidence type="ECO:0000256" key="1">
    <source>
        <dbReference type="ARBA" id="ARBA00004123"/>
    </source>
</evidence>
<keyword evidence="11" id="KW-1185">Reference proteome</keyword>
<dbReference type="InterPro" id="IPR009057">
    <property type="entry name" value="Homeodomain-like_sf"/>
</dbReference>
<feature type="region of interest" description="Disordered" evidence="6">
    <location>
        <begin position="515"/>
        <end position="635"/>
    </location>
</feature>
<feature type="compositionally biased region" description="Basic and acidic residues" evidence="6">
    <location>
        <begin position="562"/>
        <end position="573"/>
    </location>
</feature>
<dbReference type="NCBIfam" id="TIGR01557">
    <property type="entry name" value="myb_SHAQKYF"/>
    <property type="match status" value="1"/>
</dbReference>
<dbReference type="PROSITE" id="PS50090">
    <property type="entry name" value="MYB_LIKE"/>
    <property type="match status" value="1"/>
</dbReference>
<evidence type="ECO:0000256" key="5">
    <source>
        <dbReference type="ARBA" id="ARBA00023242"/>
    </source>
</evidence>
<evidence type="ECO:0000313" key="10">
    <source>
        <dbReference type="EMBL" id="CAI9101080.1"/>
    </source>
</evidence>
<evidence type="ECO:0000256" key="4">
    <source>
        <dbReference type="ARBA" id="ARBA00023163"/>
    </source>
</evidence>
<evidence type="ECO:0000256" key="3">
    <source>
        <dbReference type="ARBA" id="ARBA00023125"/>
    </source>
</evidence>
<feature type="compositionally biased region" description="Polar residues" evidence="6">
    <location>
        <begin position="574"/>
        <end position="586"/>
    </location>
</feature>
<organism evidence="10 11">
    <name type="scientific">Oldenlandia corymbosa var. corymbosa</name>
    <dbReference type="NCBI Taxonomy" id="529605"/>
    <lineage>
        <taxon>Eukaryota</taxon>
        <taxon>Viridiplantae</taxon>
        <taxon>Streptophyta</taxon>
        <taxon>Embryophyta</taxon>
        <taxon>Tracheophyta</taxon>
        <taxon>Spermatophyta</taxon>
        <taxon>Magnoliopsida</taxon>
        <taxon>eudicotyledons</taxon>
        <taxon>Gunneridae</taxon>
        <taxon>Pentapetalae</taxon>
        <taxon>asterids</taxon>
        <taxon>lamiids</taxon>
        <taxon>Gentianales</taxon>
        <taxon>Rubiaceae</taxon>
        <taxon>Rubioideae</taxon>
        <taxon>Spermacoceae</taxon>
        <taxon>Hedyotis-Oldenlandia complex</taxon>
        <taxon>Oldenlandia</taxon>
    </lineage>
</organism>
<dbReference type="GO" id="GO:0003677">
    <property type="term" value="F:DNA binding"/>
    <property type="evidence" value="ECO:0007669"/>
    <property type="project" value="UniProtKB-KW"/>
</dbReference>
<gene>
    <name evidence="10" type="ORF">OLC1_LOCUS10752</name>
</gene>
<feature type="domain" description="SANT" evidence="8">
    <location>
        <begin position="23"/>
        <end position="74"/>
    </location>
</feature>
<dbReference type="PANTHER" id="PTHR12802">
    <property type="entry name" value="SWI/SNF COMPLEX-RELATED"/>
    <property type="match status" value="1"/>
</dbReference>
<reference evidence="10" key="1">
    <citation type="submission" date="2023-03" db="EMBL/GenBank/DDBJ databases">
        <authorList>
            <person name="Julca I."/>
        </authorList>
    </citation>
    <scope>NUCLEOTIDE SEQUENCE</scope>
</reference>
<feature type="compositionally biased region" description="Polar residues" evidence="6">
    <location>
        <begin position="652"/>
        <end position="664"/>
    </location>
</feature>
<keyword evidence="3" id="KW-0238">DNA-binding</keyword>
<dbReference type="PROSITE" id="PS51293">
    <property type="entry name" value="SANT"/>
    <property type="match status" value="1"/>
</dbReference>
<evidence type="ECO:0000256" key="6">
    <source>
        <dbReference type="SAM" id="MobiDB-lite"/>
    </source>
</evidence>
<comment type="subcellular location">
    <subcellularLocation>
        <location evidence="1">Nucleus</location>
    </subcellularLocation>
</comment>
<feature type="region of interest" description="Disordered" evidence="6">
    <location>
        <begin position="649"/>
        <end position="700"/>
    </location>
</feature>
<dbReference type="SMART" id="SM00717">
    <property type="entry name" value="SANT"/>
    <property type="match status" value="1"/>
</dbReference>
<dbReference type="Proteomes" id="UP001161247">
    <property type="component" value="Chromosome 4"/>
</dbReference>
<feature type="domain" description="Myb-like" evidence="7">
    <location>
        <begin position="20"/>
        <end position="70"/>
    </location>
</feature>
<dbReference type="GO" id="GO:0005634">
    <property type="term" value="C:nucleus"/>
    <property type="evidence" value="ECO:0007669"/>
    <property type="project" value="UniProtKB-SubCell"/>
</dbReference>
<keyword evidence="2" id="KW-0805">Transcription regulation</keyword>
<dbReference type="SUPFAM" id="SSF46689">
    <property type="entry name" value="Homeodomain-like"/>
    <property type="match status" value="1"/>
</dbReference>
<dbReference type="PROSITE" id="PS51294">
    <property type="entry name" value="HTH_MYB"/>
    <property type="match status" value="1"/>
</dbReference>
<dbReference type="Gene3D" id="1.10.10.60">
    <property type="entry name" value="Homeodomain-like"/>
    <property type="match status" value="1"/>
</dbReference>
<keyword evidence="4" id="KW-0804">Transcription</keyword>
<dbReference type="GO" id="GO:0010468">
    <property type="term" value="P:regulation of gene expression"/>
    <property type="evidence" value="ECO:0007669"/>
    <property type="project" value="UniProtKB-ARBA"/>
</dbReference>
<dbReference type="Pfam" id="PF00249">
    <property type="entry name" value="Myb_DNA-binding"/>
    <property type="match status" value="1"/>
</dbReference>
<dbReference type="EMBL" id="OX459121">
    <property type="protein sequence ID" value="CAI9101080.1"/>
    <property type="molecule type" value="Genomic_DNA"/>
</dbReference>
<keyword evidence="5" id="KW-0539">Nucleus</keyword>
<dbReference type="InterPro" id="IPR017884">
    <property type="entry name" value="SANT_dom"/>
</dbReference>
<dbReference type="InterPro" id="IPR006447">
    <property type="entry name" value="Myb_dom_plants"/>
</dbReference>
<evidence type="ECO:0000259" key="9">
    <source>
        <dbReference type="PROSITE" id="PS51294"/>
    </source>
</evidence>
<dbReference type="InterPro" id="IPR001005">
    <property type="entry name" value="SANT/Myb"/>
</dbReference>
<evidence type="ECO:0000259" key="8">
    <source>
        <dbReference type="PROSITE" id="PS51293"/>
    </source>
</evidence>
<feature type="region of interest" description="Disordered" evidence="6">
    <location>
        <begin position="88"/>
        <end position="113"/>
    </location>
</feature>
<protein>
    <submittedName>
        <fullName evidence="10">OLC1v1038327C5</fullName>
    </submittedName>
</protein>
<feature type="compositionally biased region" description="Polar residues" evidence="6">
    <location>
        <begin position="176"/>
        <end position="191"/>
    </location>
</feature>
<sequence length="771" mass="84039">MDTYYSGGEEVIIKTRKPYTITKQRERWTEEEHNRFLEALKLYGRAWQRIEEHIGTKTAVQIRSHAQKFFTKLEKEALLKGIPMGQALDIEIPPPRPKRKPSNPYPRKTINSSVVHMELKDGKPMHPTSFRHQAEQMIDLEKEPLPEKVGDQSIGNGEENPAGDKLPGKDLAIQGSPDTSSSVNKSSLPTSTALRKSYVSNEFISVLNEVANMDESIESHVTVEARANKQADELCTMQSSGKSSMDKGEDLANSHPLDEKLAQSKENQLGQSEKFEKYPKNDWQSVENQARHVSVQILDGSLGMAAPKVSHSESCQEPVFYKMVGVEPKTSTNPSTSGTSEQYVGAARFSINQPFAGYHPIFTPVQNQDNYQSVLHGPSTFSNLIVSALLQNPAAHAAASFAASFWPSLNVDAPAESPAGTPAGGYTTGQINGAPSIAAIAAATVAAATAWWASNGLLPLCAPFHLGFNYVPASTSTVPPGINQETADTSIDIRGENIDPALESQHEKSEFFKAQLQEQHSTSKSPSLPLSDRGEDKDLKSSNGATPKKTEQATAGTAEVQDANKAKGRKQIDRSSCGSNTPSSSEVETDPLEKHGESGKEECREGAVNLPSCDPSGRRSRSSSSTSESWKEVSEEGRLAFQALFSREVLPQSFSPPHGSNNKGMTDDGSKQNGDVEGDEETTQQRDIMIQEEVGSDTVGIRSLNMKEEGQLSMGKLKSRRTGFKPYKRCSVEAKESCRLVISAGGNEEEEKGTKRIRLDGEAFYPLNQPL</sequence>
<evidence type="ECO:0000256" key="2">
    <source>
        <dbReference type="ARBA" id="ARBA00023015"/>
    </source>
</evidence>
<feature type="domain" description="HTH myb-type" evidence="9">
    <location>
        <begin position="20"/>
        <end position="74"/>
    </location>
</feature>
<evidence type="ECO:0000313" key="11">
    <source>
        <dbReference type="Proteomes" id="UP001161247"/>
    </source>
</evidence>
<dbReference type="CDD" id="cd00167">
    <property type="entry name" value="SANT"/>
    <property type="match status" value="1"/>
</dbReference>
<dbReference type="AlphaFoldDB" id="A0AAV1CZL4"/>
<accession>A0AAV1CZL4</accession>